<organism evidence="12 13">
    <name type="scientific">Penicillium frequentans</name>
    <dbReference type="NCBI Taxonomy" id="3151616"/>
    <lineage>
        <taxon>Eukaryota</taxon>
        <taxon>Fungi</taxon>
        <taxon>Dikarya</taxon>
        <taxon>Ascomycota</taxon>
        <taxon>Pezizomycotina</taxon>
        <taxon>Eurotiomycetes</taxon>
        <taxon>Eurotiomycetidae</taxon>
        <taxon>Eurotiales</taxon>
        <taxon>Aspergillaceae</taxon>
        <taxon>Penicillium</taxon>
    </lineage>
</organism>
<dbReference type="InterPro" id="IPR050636">
    <property type="entry name" value="C2H2-ZF_domain-containing"/>
</dbReference>
<evidence type="ECO:0000256" key="1">
    <source>
        <dbReference type="ARBA" id="ARBA00004123"/>
    </source>
</evidence>
<keyword evidence="6" id="KW-0805">Transcription regulation</keyword>
<dbReference type="PROSITE" id="PS00028">
    <property type="entry name" value="ZINC_FINGER_C2H2_1"/>
    <property type="match status" value="1"/>
</dbReference>
<dbReference type="Proteomes" id="UP001220324">
    <property type="component" value="Unassembled WGS sequence"/>
</dbReference>
<evidence type="ECO:0000256" key="7">
    <source>
        <dbReference type="ARBA" id="ARBA00023163"/>
    </source>
</evidence>
<evidence type="ECO:0000256" key="10">
    <source>
        <dbReference type="SAM" id="MobiDB-lite"/>
    </source>
</evidence>
<evidence type="ECO:0000256" key="4">
    <source>
        <dbReference type="ARBA" id="ARBA00022771"/>
    </source>
</evidence>
<dbReference type="PANTHER" id="PTHR47772">
    <property type="entry name" value="ZINC FINGER PROTEIN 200"/>
    <property type="match status" value="1"/>
</dbReference>
<keyword evidence="13" id="KW-1185">Reference proteome</keyword>
<feature type="domain" description="C2H2-type" evidence="11">
    <location>
        <begin position="405"/>
        <end position="432"/>
    </location>
</feature>
<keyword evidence="8" id="KW-0539">Nucleus</keyword>
<keyword evidence="7" id="KW-0804">Transcription</keyword>
<dbReference type="EMBL" id="JAQIZZ010000005">
    <property type="protein sequence ID" value="KAJ5541518.1"/>
    <property type="molecule type" value="Genomic_DNA"/>
</dbReference>
<dbReference type="GO" id="GO:0008270">
    <property type="term" value="F:zinc ion binding"/>
    <property type="evidence" value="ECO:0007669"/>
    <property type="project" value="UniProtKB-KW"/>
</dbReference>
<feature type="compositionally biased region" description="Low complexity" evidence="10">
    <location>
        <begin position="525"/>
        <end position="534"/>
    </location>
</feature>
<evidence type="ECO:0000313" key="12">
    <source>
        <dbReference type="EMBL" id="KAJ5541518.1"/>
    </source>
</evidence>
<keyword evidence="4 9" id="KW-0863">Zinc-finger</keyword>
<protein>
    <recommendedName>
        <fullName evidence="11">C2H2-type domain-containing protein</fullName>
    </recommendedName>
</protein>
<dbReference type="PROSITE" id="PS50157">
    <property type="entry name" value="ZINC_FINGER_C2H2_2"/>
    <property type="match status" value="2"/>
</dbReference>
<evidence type="ECO:0000256" key="2">
    <source>
        <dbReference type="ARBA" id="ARBA00022723"/>
    </source>
</evidence>
<feature type="region of interest" description="Disordered" evidence="10">
    <location>
        <begin position="466"/>
        <end position="497"/>
    </location>
</feature>
<keyword evidence="2" id="KW-0479">Metal-binding</keyword>
<dbReference type="InterPro" id="IPR013087">
    <property type="entry name" value="Znf_C2H2_type"/>
</dbReference>
<evidence type="ECO:0000256" key="3">
    <source>
        <dbReference type="ARBA" id="ARBA00022737"/>
    </source>
</evidence>
<reference evidence="12 13" key="1">
    <citation type="journal article" date="2023" name="IMA Fungus">
        <title>Comparative genomic study of the Penicillium genus elucidates a diverse pangenome and 15 lateral gene transfer events.</title>
        <authorList>
            <person name="Petersen C."/>
            <person name="Sorensen T."/>
            <person name="Nielsen M.R."/>
            <person name="Sondergaard T.E."/>
            <person name="Sorensen J.L."/>
            <person name="Fitzpatrick D.A."/>
            <person name="Frisvad J.C."/>
            <person name="Nielsen K.L."/>
        </authorList>
    </citation>
    <scope>NUCLEOTIDE SEQUENCE [LARGE SCALE GENOMIC DNA]</scope>
    <source>
        <strain evidence="12 13">IBT 35679</strain>
    </source>
</reference>
<dbReference type="FunFam" id="3.30.160.60:FF:000145">
    <property type="entry name" value="Zinc finger protein 574"/>
    <property type="match status" value="1"/>
</dbReference>
<evidence type="ECO:0000256" key="5">
    <source>
        <dbReference type="ARBA" id="ARBA00022833"/>
    </source>
</evidence>
<comment type="caution">
    <text evidence="12">The sequence shown here is derived from an EMBL/GenBank/DDBJ whole genome shotgun (WGS) entry which is preliminary data.</text>
</comment>
<evidence type="ECO:0000259" key="11">
    <source>
        <dbReference type="PROSITE" id="PS50157"/>
    </source>
</evidence>
<dbReference type="PANTHER" id="PTHR47772:SF13">
    <property type="entry name" value="GASTRULA ZINC FINGER PROTEIN XLCGF49.1-LIKE-RELATED"/>
    <property type="match status" value="1"/>
</dbReference>
<comment type="subcellular location">
    <subcellularLocation>
        <location evidence="1">Nucleus</location>
    </subcellularLocation>
</comment>
<dbReference type="Gene3D" id="3.30.160.60">
    <property type="entry name" value="Classic Zinc Finger"/>
    <property type="match status" value="3"/>
</dbReference>
<keyword evidence="3" id="KW-0677">Repeat</keyword>
<evidence type="ECO:0000256" key="9">
    <source>
        <dbReference type="PROSITE-ProRule" id="PRU00042"/>
    </source>
</evidence>
<accession>A0AAD6GG82</accession>
<dbReference type="InterPro" id="IPR036236">
    <property type="entry name" value="Znf_C2H2_sf"/>
</dbReference>
<feature type="region of interest" description="Disordered" evidence="10">
    <location>
        <begin position="302"/>
        <end position="341"/>
    </location>
</feature>
<sequence>MISPSSTLHGHRRQLSTPGFEVDRPVMANMPPRRTHRRGQTVDYGSFGPQLAVDRRCGTNKVTQLRDFFNEKAAFSRQAMASQQFASSCQHDQRFIPSGLPLQPDQYQTAYMWNPEELQEMYTAGSSATFPTSIAPALARSASDNPSSNWALKSSIHQLQEERQRLSQAREQKRWGSFPQQYQAMMHRDQANGYDRALQQLSVQQETVSPKINPYLSYTAPLTPDTTPMKGSFDLSMYTNDQTPTKPQSFSYPHTPVTAEMQRAQSLQGLPGSDTVHMTQMPSPATSVADYAELAAMPSPGSCGVSPYKISPSNNKRKRALSPESSSGQSEEENIEPVDEFDLDARVKASVKESSVSSDEINQYISGPDPKDNKWVCTFSGCHCRFGRKENIKSHVQTHLNDRQYVCDRCGKDFVRGHDLKRHLKTHSGKKPFACACGASFARQDALTRHRQRDMCVGGFTGFVPKTTKRGRPPKKARPDVETRQIKSTRTRQRIAQKSAPLMPVKIESNTLHEQPMFNSPNYAPSTSMSSFTPPTSPGRAVDRESPMSSMPMSSQQFEDDMLPLPLSPPQMAHNRYARAMEEFDSKPHMSSQDCLYSDPALSPYDMSSPHSAPTLAESTVGSDIDVFISQDPTERLQEEFKMEGFGSISSQGYSNLPSSYAYVDSSDFAIYSDVPGKTISGLSALEMDPYSDQIDSLSSEFLVDP</sequence>
<dbReference type="SUPFAM" id="SSF57667">
    <property type="entry name" value="beta-beta-alpha zinc fingers"/>
    <property type="match status" value="1"/>
</dbReference>
<evidence type="ECO:0000256" key="8">
    <source>
        <dbReference type="ARBA" id="ARBA00023242"/>
    </source>
</evidence>
<keyword evidence="5" id="KW-0862">Zinc</keyword>
<name>A0AAD6GG82_9EURO</name>
<evidence type="ECO:0000313" key="13">
    <source>
        <dbReference type="Proteomes" id="UP001220324"/>
    </source>
</evidence>
<dbReference type="Pfam" id="PF00096">
    <property type="entry name" value="zf-C2H2"/>
    <property type="match status" value="1"/>
</dbReference>
<feature type="compositionally biased region" description="Basic residues" evidence="10">
    <location>
        <begin position="467"/>
        <end position="476"/>
    </location>
</feature>
<proteinExistence type="predicted"/>
<dbReference type="SMART" id="SM00355">
    <property type="entry name" value="ZnF_C2H2"/>
    <property type="match status" value="2"/>
</dbReference>
<feature type="region of interest" description="Disordered" evidence="10">
    <location>
        <begin position="522"/>
        <end position="556"/>
    </location>
</feature>
<feature type="compositionally biased region" description="Acidic residues" evidence="10">
    <location>
        <begin position="330"/>
        <end position="341"/>
    </location>
</feature>
<evidence type="ECO:0000256" key="6">
    <source>
        <dbReference type="ARBA" id="ARBA00023015"/>
    </source>
</evidence>
<feature type="domain" description="C2H2-type" evidence="11">
    <location>
        <begin position="375"/>
        <end position="404"/>
    </location>
</feature>
<gene>
    <name evidence="12" type="ORF">N7494_006594</name>
</gene>
<dbReference type="AlphaFoldDB" id="A0AAD6GG82"/>
<dbReference type="GO" id="GO:0005634">
    <property type="term" value="C:nucleus"/>
    <property type="evidence" value="ECO:0007669"/>
    <property type="project" value="UniProtKB-SubCell"/>
</dbReference>
<feature type="region of interest" description="Disordered" evidence="10">
    <location>
        <begin position="1"/>
        <end position="43"/>
    </location>
</feature>